<keyword evidence="2" id="KW-0408">Iron</keyword>
<dbReference type="GO" id="GO:0016705">
    <property type="term" value="F:oxidoreductase activity, acting on paired donors, with incorporation or reduction of molecular oxygen"/>
    <property type="evidence" value="ECO:0007669"/>
    <property type="project" value="InterPro"/>
</dbReference>
<dbReference type="Proteomes" id="UP000286931">
    <property type="component" value="Unassembled WGS sequence"/>
</dbReference>
<dbReference type="InterPro" id="IPR002397">
    <property type="entry name" value="Cyt_P450_B"/>
</dbReference>
<dbReference type="GO" id="GO:0020037">
    <property type="term" value="F:heme binding"/>
    <property type="evidence" value="ECO:0007669"/>
    <property type="project" value="InterPro"/>
</dbReference>
<sequence length="414" mass="45871">MSASASSPPARDEALPSLVELYQPRHARDPYALYRRLREAGPVHWDRALQAWTVMGHADIRRLSRHPHLSEDRVSAYRARLPPDRRRLLAPLADPLSRMMLFHEPPEHTRLRAPLREPLGRRAVGPWRAVVRERLHELLDRLPEGPVDLLRDLADPLTATMIAELLGVPASHRRLLNDWSSLLDEFFGQSTRELPRVEALRTLFESMRGGGAKGAGRPVGGSFPNLFADGSGDLTADESFAAFLLLVDAGQATTTHFLANAVRALLEHPDQLALVRDRPGLLPGAVAELLRYDGPVQFVARTVRADFDYLDTRFRAGQTVLLVLGSGNRDPLVHADPDRLDVTRRVTDHLAFGHGAHYCLGAALALSESEIFLEVLLDRAPGIRGAWDTLAWKPTVNFRFLTALPVELGTAGVT</sequence>
<evidence type="ECO:0000313" key="4">
    <source>
        <dbReference type="Proteomes" id="UP000286931"/>
    </source>
</evidence>
<evidence type="ECO:0000313" key="3">
    <source>
        <dbReference type="EMBL" id="GCD96977.1"/>
    </source>
</evidence>
<dbReference type="GO" id="GO:0005506">
    <property type="term" value="F:iron ion binding"/>
    <property type="evidence" value="ECO:0007669"/>
    <property type="project" value="InterPro"/>
</dbReference>
<dbReference type="OrthoDB" id="142769at2"/>
<accession>A0A401YQX7</accession>
<keyword evidence="4" id="KW-1185">Reference proteome</keyword>
<comment type="similarity">
    <text evidence="1 2">Belongs to the cytochrome P450 family.</text>
</comment>
<dbReference type="PANTHER" id="PTHR46696">
    <property type="entry name" value="P450, PUTATIVE (EUROFUNG)-RELATED"/>
    <property type="match status" value="1"/>
</dbReference>
<keyword evidence="2" id="KW-0560">Oxidoreductase</keyword>
<protein>
    <submittedName>
        <fullName evidence="3">Cytochrome P450</fullName>
    </submittedName>
</protein>
<dbReference type="EMBL" id="BIFH01000022">
    <property type="protein sequence ID" value="GCD96977.1"/>
    <property type="molecule type" value="Genomic_DNA"/>
</dbReference>
<dbReference type="SUPFAM" id="SSF48264">
    <property type="entry name" value="Cytochrome P450"/>
    <property type="match status" value="1"/>
</dbReference>
<dbReference type="Gene3D" id="1.10.630.10">
    <property type="entry name" value="Cytochrome P450"/>
    <property type="match status" value="1"/>
</dbReference>
<dbReference type="InterPro" id="IPR036396">
    <property type="entry name" value="Cyt_P450_sf"/>
</dbReference>
<evidence type="ECO:0000256" key="2">
    <source>
        <dbReference type="RuleBase" id="RU000461"/>
    </source>
</evidence>
<evidence type="ECO:0000256" key="1">
    <source>
        <dbReference type="ARBA" id="ARBA00010617"/>
    </source>
</evidence>
<keyword evidence="2" id="KW-0503">Monooxygenase</keyword>
<dbReference type="Pfam" id="PF00067">
    <property type="entry name" value="p450"/>
    <property type="match status" value="1"/>
</dbReference>
<dbReference type="InterPro" id="IPR001128">
    <property type="entry name" value="Cyt_P450"/>
</dbReference>
<proteinExistence type="inferred from homology"/>
<dbReference type="PANTHER" id="PTHR46696:SF1">
    <property type="entry name" value="CYTOCHROME P450 YJIB-RELATED"/>
    <property type="match status" value="1"/>
</dbReference>
<dbReference type="PRINTS" id="PR00359">
    <property type="entry name" value="BP450"/>
</dbReference>
<reference evidence="3 4" key="1">
    <citation type="submission" date="2018-12" db="EMBL/GenBank/DDBJ databases">
        <title>Draft genome sequence of Embleya hyalina NBRC 13850T.</title>
        <authorList>
            <person name="Komaki H."/>
            <person name="Hosoyama A."/>
            <person name="Kimura A."/>
            <person name="Ichikawa N."/>
            <person name="Tamura T."/>
        </authorList>
    </citation>
    <scope>NUCLEOTIDE SEQUENCE [LARGE SCALE GENOMIC DNA]</scope>
    <source>
        <strain evidence="3 4">NBRC 13850</strain>
    </source>
</reference>
<dbReference type="AlphaFoldDB" id="A0A401YQX7"/>
<dbReference type="GO" id="GO:0004497">
    <property type="term" value="F:monooxygenase activity"/>
    <property type="evidence" value="ECO:0007669"/>
    <property type="project" value="UniProtKB-KW"/>
</dbReference>
<dbReference type="RefSeq" id="WP_126638998.1">
    <property type="nucleotide sequence ID" value="NZ_BIFH01000022.1"/>
</dbReference>
<name>A0A401YQX7_9ACTN</name>
<gene>
    <name evidence="3" type="ORF">EHYA_04664</name>
</gene>
<keyword evidence="2" id="KW-0349">Heme</keyword>
<dbReference type="InterPro" id="IPR017972">
    <property type="entry name" value="Cyt_P450_CS"/>
</dbReference>
<organism evidence="3 4">
    <name type="scientific">Embleya hyalina</name>
    <dbReference type="NCBI Taxonomy" id="516124"/>
    <lineage>
        <taxon>Bacteria</taxon>
        <taxon>Bacillati</taxon>
        <taxon>Actinomycetota</taxon>
        <taxon>Actinomycetes</taxon>
        <taxon>Kitasatosporales</taxon>
        <taxon>Streptomycetaceae</taxon>
        <taxon>Embleya</taxon>
    </lineage>
</organism>
<dbReference type="PROSITE" id="PS00086">
    <property type="entry name" value="CYTOCHROME_P450"/>
    <property type="match status" value="1"/>
</dbReference>
<keyword evidence="2" id="KW-0479">Metal-binding</keyword>
<comment type="caution">
    <text evidence="3">The sequence shown here is derived from an EMBL/GenBank/DDBJ whole genome shotgun (WGS) entry which is preliminary data.</text>
</comment>